<dbReference type="InterPro" id="IPR009430">
    <property type="entry name" value="GvpL/GvpF"/>
</dbReference>
<comment type="similarity">
    <text evidence="3">Belongs to the gas vesicle GvpF/GvpL family.</text>
</comment>
<evidence type="ECO:0000256" key="3">
    <source>
        <dbReference type="ARBA" id="ARBA00035643"/>
    </source>
</evidence>
<name>A0A4U8YHK8_9BACT</name>
<dbReference type="RefSeq" id="WP_180137257.1">
    <property type="nucleotide sequence ID" value="NZ_CAADHO010000001.1"/>
</dbReference>
<proteinExistence type="inferred from homology"/>
<evidence type="ECO:0000313" key="5">
    <source>
        <dbReference type="Proteomes" id="UP000507962"/>
    </source>
</evidence>
<dbReference type="GO" id="GO:0031412">
    <property type="term" value="P:gas vesicle organization"/>
    <property type="evidence" value="ECO:0007669"/>
    <property type="project" value="InterPro"/>
</dbReference>
<organism evidence="4 5">
    <name type="scientific">Desulfoluna butyratoxydans</name>
    <dbReference type="NCBI Taxonomy" id="231438"/>
    <lineage>
        <taxon>Bacteria</taxon>
        <taxon>Pseudomonadati</taxon>
        <taxon>Thermodesulfobacteriota</taxon>
        <taxon>Desulfobacteria</taxon>
        <taxon>Desulfobacterales</taxon>
        <taxon>Desulfolunaceae</taxon>
        <taxon>Desulfoluna</taxon>
    </lineage>
</organism>
<dbReference type="Proteomes" id="UP000507962">
    <property type="component" value="Unassembled WGS sequence"/>
</dbReference>
<keyword evidence="5" id="KW-1185">Reference proteome</keyword>
<dbReference type="Pfam" id="PF06386">
    <property type="entry name" value="GvpL_GvpF"/>
    <property type="match status" value="1"/>
</dbReference>
<keyword evidence="1" id="KW-0304">Gas vesicle</keyword>
<evidence type="ECO:0000256" key="1">
    <source>
        <dbReference type="ARBA" id="ARBA00022987"/>
    </source>
</evidence>
<evidence type="ECO:0000313" key="4">
    <source>
        <dbReference type="EMBL" id="VFQ43065.1"/>
    </source>
</evidence>
<reference evidence="4 5" key="1">
    <citation type="submission" date="2019-03" db="EMBL/GenBank/DDBJ databases">
        <authorList>
            <person name="Nijsse B."/>
        </authorList>
    </citation>
    <scope>NUCLEOTIDE SEQUENCE [LARGE SCALE GENOMIC DNA]</scope>
    <source>
        <strain evidence="4">Desulfoluna butyratoxydans MSL71</strain>
    </source>
</reference>
<dbReference type="AlphaFoldDB" id="A0A4U8YHK8"/>
<accession>A0A4U8YHK8</accession>
<protein>
    <submittedName>
        <fullName evidence="4">Gas vesicle protein gvpl/gvpf</fullName>
    </submittedName>
</protein>
<dbReference type="GO" id="GO:0031411">
    <property type="term" value="C:gas vesicle"/>
    <property type="evidence" value="ECO:0007669"/>
    <property type="project" value="UniProtKB-SubCell"/>
</dbReference>
<gene>
    <name evidence="4" type="ORF">MSL71_6920</name>
</gene>
<comment type="subcellular location">
    <subcellularLocation>
        <location evidence="2">Gas vesicle</location>
    </subcellularLocation>
</comment>
<dbReference type="EMBL" id="CAADHO010000001">
    <property type="protein sequence ID" value="VFQ43065.1"/>
    <property type="molecule type" value="Genomic_DNA"/>
</dbReference>
<dbReference type="PANTHER" id="PTHR36852:SF1">
    <property type="entry name" value="PROTEIN GVPL 2"/>
    <property type="match status" value="1"/>
</dbReference>
<dbReference type="PANTHER" id="PTHR36852">
    <property type="entry name" value="PROTEIN GVPL 2"/>
    <property type="match status" value="1"/>
</dbReference>
<evidence type="ECO:0000256" key="2">
    <source>
        <dbReference type="ARBA" id="ARBA00035108"/>
    </source>
</evidence>
<sequence length="247" mass="27666">MGQYIYAVAATGEERTLGLGGIAEEGGQVSIICHRDIGAVVSPSPVTEYAVNRKNTMAHQTVMEQVMAETPILPVKFGTVGDGAEAIRTKLLAERYDELKAKLAYVADKVELGLKVLWTDPSQAYREIVEENRQIQRLRDRLNTQKGGARKEQIRLGELVAGALARKREALDTRIGSFFDGLWVEQKKNPPLGDRMITHSVFLVARDKERAFDEAVHRLDESTEGRMKIKYVGPVPPNHFIELVVRW</sequence>